<reference evidence="4 5" key="1">
    <citation type="submission" date="2024-01" db="EMBL/GenBank/DDBJ databases">
        <title>Multi-omics insights into the function and evolution of sodium benzoate biodegradation pathways in Benzoatithermus flavus gen. nov., sp. nov. from hot spring.</title>
        <authorList>
            <person name="Hu C.-J."/>
            <person name="Li W.-J."/>
        </authorList>
    </citation>
    <scope>NUCLEOTIDE SEQUENCE [LARGE SCALE GENOMIC DNA]</scope>
    <source>
        <strain evidence="4 5">SYSU G07066</strain>
    </source>
</reference>
<evidence type="ECO:0000313" key="4">
    <source>
        <dbReference type="EMBL" id="MEK0084209.1"/>
    </source>
</evidence>
<protein>
    <recommendedName>
        <fullName evidence="2">Putative gamma-glutamylcyclotransferase</fullName>
    </recommendedName>
</protein>
<dbReference type="PANTHER" id="PTHR31544">
    <property type="entry name" value="AIG2-LIKE PROTEIN D"/>
    <property type="match status" value="1"/>
</dbReference>
<dbReference type="InterPro" id="IPR013024">
    <property type="entry name" value="GGCT-like"/>
</dbReference>
<accession>A0ABU8XV13</accession>
<evidence type="ECO:0000313" key="5">
    <source>
        <dbReference type="Proteomes" id="UP001375743"/>
    </source>
</evidence>
<organism evidence="4 5">
    <name type="scientific">Benzoatithermus flavus</name>
    <dbReference type="NCBI Taxonomy" id="3108223"/>
    <lineage>
        <taxon>Bacteria</taxon>
        <taxon>Pseudomonadati</taxon>
        <taxon>Pseudomonadota</taxon>
        <taxon>Alphaproteobacteria</taxon>
        <taxon>Geminicoccales</taxon>
        <taxon>Geminicoccaceae</taxon>
        <taxon>Benzoatithermus</taxon>
    </lineage>
</organism>
<evidence type="ECO:0000256" key="1">
    <source>
        <dbReference type="ARBA" id="ARBA00022679"/>
    </source>
</evidence>
<feature type="domain" description="Gamma-glutamylcyclotransferase AIG2-like" evidence="3">
    <location>
        <begin position="12"/>
        <end position="128"/>
    </location>
</feature>
<keyword evidence="1" id="KW-0808">Transferase</keyword>
<dbReference type="InterPro" id="IPR045038">
    <property type="entry name" value="AIG2-like"/>
</dbReference>
<dbReference type="Gene3D" id="3.10.490.10">
    <property type="entry name" value="Gamma-glutamyl cyclotransferase-like"/>
    <property type="match status" value="1"/>
</dbReference>
<dbReference type="Proteomes" id="UP001375743">
    <property type="component" value="Unassembled WGS sequence"/>
</dbReference>
<sequence length="153" mass="17132">MIPLSAAGRQPLFFFGTLTDLDVLAYVLARPIDLDDLAPATIAGFRRVQARGASYPVLIPASGSRVEGLLLRHATRRDIARINHYESEEYRAELHRVATADGARHAAWLYLGLDHLEASDEPWELEAWQRIHKAGFFAACDGWMADFRELEGT</sequence>
<dbReference type="InterPro" id="IPR036568">
    <property type="entry name" value="GGCT-like_sf"/>
</dbReference>
<dbReference type="RefSeq" id="WP_418160058.1">
    <property type="nucleotide sequence ID" value="NZ_JBBLZC010000013.1"/>
</dbReference>
<dbReference type="PANTHER" id="PTHR31544:SF2">
    <property type="entry name" value="AIG2-LIKE PROTEIN D"/>
    <property type="match status" value="1"/>
</dbReference>
<dbReference type="EMBL" id="JBBLZC010000013">
    <property type="protein sequence ID" value="MEK0084209.1"/>
    <property type="molecule type" value="Genomic_DNA"/>
</dbReference>
<gene>
    <name evidence="4" type="ORF">U1T56_13685</name>
</gene>
<dbReference type="Pfam" id="PF06094">
    <property type="entry name" value="GGACT"/>
    <property type="match status" value="1"/>
</dbReference>
<dbReference type="CDD" id="cd06661">
    <property type="entry name" value="GGCT_like"/>
    <property type="match status" value="1"/>
</dbReference>
<proteinExistence type="predicted"/>
<evidence type="ECO:0000259" key="3">
    <source>
        <dbReference type="Pfam" id="PF06094"/>
    </source>
</evidence>
<comment type="caution">
    <text evidence="4">The sequence shown here is derived from an EMBL/GenBank/DDBJ whole genome shotgun (WGS) entry which is preliminary data.</text>
</comment>
<name>A0ABU8XV13_9PROT</name>
<dbReference type="SUPFAM" id="SSF110857">
    <property type="entry name" value="Gamma-glutamyl cyclotransferase-like"/>
    <property type="match status" value="1"/>
</dbReference>
<keyword evidence="5" id="KW-1185">Reference proteome</keyword>
<evidence type="ECO:0000256" key="2">
    <source>
        <dbReference type="ARBA" id="ARBA00030602"/>
    </source>
</evidence>
<dbReference type="InterPro" id="IPR009288">
    <property type="entry name" value="AIG2-like_dom"/>
</dbReference>